<sequence>MPTLRKRNRSPVGTARLGDVARFLRCDLAAAEYLPESKSRRAAKPIKDKANPVAKEVFPVGLRFLQGRFHPARSCFYTPSF</sequence>
<proteinExistence type="predicted"/>
<gene>
    <name evidence="1" type="ORF">GBZ48_27975</name>
</gene>
<comment type="caution">
    <text evidence="1">The sequence shown here is derived from an EMBL/GenBank/DDBJ whole genome shotgun (WGS) entry which is preliminary data.</text>
</comment>
<keyword evidence="2" id="KW-1185">Reference proteome</keyword>
<name>A0ABX2KP90_9PROT</name>
<dbReference type="RefSeq" id="WP_174474035.1">
    <property type="nucleotide sequence ID" value="NZ_JAGINN010000001.1"/>
</dbReference>
<dbReference type="Proteomes" id="UP000605086">
    <property type="component" value="Unassembled WGS sequence"/>
</dbReference>
<dbReference type="EMBL" id="WHOS01000054">
    <property type="protein sequence ID" value="NUB03074.1"/>
    <property type="molecule type" value="Genomic_DNA"/>
</dbReference>
<evidence type="ECO:0000313" key="1">
    <source>
        <dbReference type="EMBL" id="NUB03074.1"/>
    </source>
</evidence>
<evidence type="ECO:0000313" key="2">
    <source>
        <dbReference type="Proteomes" id="UP000605086"/>
    </source>
</evidence>
<reference evidence="1 2" key="1">
    <citation type="submission" date="2019-10" db="EMBL/GenBank/DDBJ databases">
        <title>Genome sequence of Azospirillum melinis.</title>
        <authorList>
            <person name="Ambrosini A."/>
            <person name="Sant'Anna F.H."/>
            <person name="Cassan F.D."/>
            <person name="Souza E.M."/>
            <person name="Passaglia L.M.P."/>
        </authorList>
    </citation>
    <scope>NUCLEOTIDE SEQUENCE [LARGE SCALE GENOMIC DNA]</scope>
    <source>
        <strain evidence="1 2">TMCY0552</strain>
    </source>
</reference>
<accession>A0ABX2KP90</accession>
<protein>
    <submittedName>
        <fullName evidence="1">Uncharacterized protein</fullName>
    </submittedName>
</protein>
<organism evidence="1 2">
    <name type="scientific">Azospirillum melinis</name>
    <dbReference type="NCBI Taxonomy" id="328839"/>
    <lineage>
        <taxon>Bacteria</taxon>
        <taxon>Pseudomonadati</taxon>
        <taxon>Pseudomonadota</taxon>
        <taxon>Alphaproteobacteria</taxon>
        <taxon>Rhodospirillales</taxon>
        <taxon>Azospirillaceae</taxon>
        <taxon>Azospirillum</taxon>
    </lineage>
</organism>